<comment type="function">
    <text evidence="1">Catalyzes the intermembrane transfer of phosphatidylglycerol and phosphatidylinositol.</text>
</comment>
<feature type="signal peptide" evidence="8">
    <location>
        <begin position="1"/>
        <end position="18"/>
    </location>
</feature>
<dbReference type="SMART" id="SM00737">
    <property type="entry name" value="ML"/>
    <property type="match status" value="1"/>
</dbReference>
<keyword evidence="6 8" id="KW-0732">Signal</keyword>
<comment type="similarity">
    <text evidence="2">Belongs to the NPC2 family.</text>
</comment>
<keyword evidence="11" id="KW-1185">Reference proteome</keyword>
<accession>A0A4P6XKP4</accession>
<feature type="chain" id="PRO_5020954061" description="Phosphatidylglycerol/phosphatidylinositol transfer protein" evidence="8">
    <location>
        <begin position="19"/>
        <end position="192"/>
    </location>
</feature>
<dbReference type="AlphaFoldDB" id="A0A4P6XKP4"/>
<dbReference type="Proteomes" id="UP000292447">
    <property type="component" value="Chromosome I"/>
</dbReference>
<sequence length="192" mass="20625">MVAIHRFAVAGLVAYSSAFVVPALDSFLDSVGNSVLSKAGNGESPRIINTFPVPDDKPVPGNAPIINCESSSRQILDLQSVVIDPNPPAKGENLTFSAVGYLSEDIVDGAYVDVDVRYGFIRLIHQTYDLCAEATNIDLECPIKKGENIISKLVEIPAEVPPGKYVVNARAYTKDDKLITCLTATVEFPATK</sequence>
<dbReference type="InterPro" id="IPR039670">
    <property type="entry name" value="NPC2-like"/>
</dbReference>
<dbReference type="PANTHER" id="PTHR11306:SF0">
    <property type="entry name" value="PHOSPHATIDYLGLYCEROL_PHOSPHATIDYLINOSITOL TRANSFER PROTEIN"/>
    <property type="match status" value="1"/>
</dbReference>
<keyword evidence="5" id="KW-0813">Transport</keyword>
<comment type="subunit">
    <text evidence="3">Monomer.</text>
</comment>
<evidence type="ECO:0000259" key="9">
    <source>
        <dbReference type="SMART" id="SM00737"/>
    </source>
</evidence>
<organism evidence="10 11">
    <name type="scientific">Metschnikowia aff. pulcherrima</name>
    <dbReference type="NCBI Taxonomy" id="2163413"/>
    <lineage>
        <taxon>Eukaryota</taxon>
        <taxon>Fungi</taxon>
        <taxon>Dikarya</taxon>
        <taxon>Ascomycota</taxon>
        <taxon>Saccharomycotina</taxon>
        <taxon>Pichiomycetes</taxon>
        <taxon>Metschnikowiaceae</taxon>
        <taxon>Metschnikowia</taxon>
    </lineage>
</organism>
<evidence type="ECO:0000256" key="8">
    <source>
        <dbReference type="SAM" id="SignalP"/>
    </source>
</evidence>
<evidence type="ECO:0000256" key="3">
    <source>
        <dbReference type="ARBA" id="ARBA00011245"/>
    </source>
</evidence>
<dbReference type="InterPro" id="IPR033917">
    <property type="entry name" value="ML_PG-PI_TP"/>
</dbReference>
<gene>
    <name evidence="10" type="primary">MPUL0A11300</name>
    <name evidence="10" type="ORF">METSCH_A11300</name>
</gene>
<dbReference type="PANTHER" id="PTHR11306">
    <property type="entry name" value="NIEMANN PICK TYPE C2 PROTEIN NPC2-RELATED"/>
    <property type="match status" value="1"/>
</dbReference>
<evidence type="ECO:0000256" key="7">
    <source>
        <dbReference type="ARBA" id="ARBA00023055"/>
    </source>
</evidence>
<evidence type="ECO:0000256" key="5">
    <source>
        <dbReference type="ARBA" id="ARBA00022448"/>
    </source>
</evidence>
<protein>
    <recommendedName>
        <fullName evidence="4">Phosphatidylglycerol/phosphatidylinositol transfer protein</fullName>
    </recommendedName>
</protein>
<evidence type="ECO:0000313" key="10">
    <source>
        <dbReference type="EMBL" id="QBM86488.1"/>
    </source>
</evidence>
<dbReference type="Gene3D" id="2.60.40.770">
    <property type="match status" value="1"/>
</dbReference>
<keyword evidence="7" id="KW-0445">Lipid transport</keyword>
<evidence type="ECO:0000256" key="1">
    <source>
        <dbReference type="ARBA" id="ARBA00002053"/>
    </source>
</evidence>
<dbReference type="SUPFAM" id="SSF81296">
    <property type="entry name" value="E set domains"/>
    <property type="match status" value="1"/>
</dbReference>
<name>A0A4P6XKP4_9ASCO</name>
<dbReference type="EMBL" id="CP034456">
    <property type="protein sequence ID" value="QBM86488.1"/>
    <property type="molecule type" value="Genomic_DNA"/>
</dbReference>
<evidence type="ECO:0000256" key="6">
    <source>
        <dbReference type="ARBA" id="ARBA00022729"/>
    </source>
</evidence>
<proteinExistence type="inferred from homology"/>
<dbReference type="GO" id="GO:0032366">
    <property type="term" value="P:intracellular sterol transport"/>
    <property type="evidence" value="ECO:0007669"/>
    <property type="project" value="InterPro"/>
</dbReference>
<evidence type="ECO:0000313" key="11">
    <source>
        <dbReference type="Proteomes" id="UP000292447"/>
    </source>
</evidence>
<dbReference type="GO" id="GO:0032934">
    <property type="term" value="F:sterol binding"/>
    <property type="evidence" value="ECO:0007669"/>
    <property type="project" value="InterPro"/>
</dbReference>
<evidence type="ECO:0000256" key="4">
    <source>
        <dbReference type="ARBA" id="ARBA00016056"/>
    </source>
</evidence>
<reference evidence="11" key="1">
    <citation type="submission" date="2019-03" db="EMBL/GenBank/DDBJ databases">
        <title>Snf2 controls pulcherriminic acid biosynthesis and connects pigmentation and antifungal activity of the yeast Metschnikowia pulcherrima.</title>
        <authorList>
            <person name="Gore-Lloyd D."/>
            <person name="Sumann I."/>
            <person name="Brachmann A.O."/>
            <person name="Schneeberger K."/>
            <person name="Ortiz-Merino R.A."/>
            <person name="Moreno-Beltran M."/>
            <person name="Schlaefli M."/>
            <person name="Kirner P."/>
            <person name="Santos Kron A."/>
            <person name="Wolfe K.H."/>
            <person name="Piel J."/>
            <person name="Ahrens C.H."/>
            <person name="Henk D."/>
            <person name="Freimoser F.M."/>
        </authorList>
    </citation>
    <scope>NUCLEOTIDE SEQUENCE [LARGE SCALE GENOMIC DNA]</scope>
    <source>
        <strain evidence="11">APC 1.2</strain>
    </source>
</reference>
<dbReference type="InterPro" id="IPR014756">
    <property type="entry name" value="Ig_E-set"/>
</dbReference>
<dbReference type="InterPro" id="IPR003172">
    <property type="entry name" value="ML_dom"/>
</dbReference>
<dbReference type="Pfam" id="PF02221">
    <property type="entry name" value="E1_DerP2_DerF2"/>
    <property type="match status" value="1"/>
</dbReference>
<feature type="domain" description="MD-2-related lipid-recognition" evidence="9">
    <location>
        <begin position="65"/>
        <end position="186"/>
    </location>
</feature>
<evidence type="ECO:0000256" key="2">
    <source>
        <dbReference type="ARBA" id="ARBA00006370"/>
    </source>
</evidence>
<dbReference type="FunFam" id="2.60.40.770:FF:000004">
    <property type="entry name" value="Phosphatidylglycerol/phosphatidylinositol transfer protein"/>
    <property type="match status" value="1"/>
</dbReference>
<dbReference type="CDD" id="cd00917">
    <property type="entry name" value="PG-PI_TP"/>
    <property type="match status" value="1"/>
</dbReference>